<proteinExistence type="inferred from homology"/>
<dbReference type="KEGG" id="yti:FNA67_08435"/>
<dbReference type="AlphaFoldDB" id="A0A5B9DMJ9"/>
<dbReference type="EMBL" id="CP041690">
    <property type="protein sequence ID" value="QEE20202.1"/>
    <property type="molecule type" value="Genomic_DNA"/>
</dbReference>
<dbReference type="SUPFAM" id="SSF54909">
    <property type="entry name" value="Dimeric alpha+beta barrel"/>
    <property type="match status" value="1"/>
</dbReference>
<reference evidence="2 3" key="1">
    <citation type="journal article" date="2015" name="Int. J. Syst. Evol. Microbiol.">
        <title>Youhaiella tibetensis gen. nov., sp. nov., isolated from subsurface sediment.</title>
        <authorList>
            <person name="Wang Y.X."/>
            <person name="Huang F.Q."/>
            <person name="Nogi Y."/>
            <person name="Pang S.J."/>
            <person name="Wang P.K."/>
            <person name="Lv J."/>
        </authorList>
    </citation>
    <scope>NUCLEOTIDE SEQUENCE [LARGE SCALE GENOMIC DNA]</scope>
    <source>
        <strain evidence="3">fig4</strain>
    </source>
</reference>
<evidence type="ECO:0000256" key="1">
    <source>
        <dbReference type="ARBA" id="ARBA00007689"/>
    </source>
</evidence>
<organism evidence="2 3">
    <name type="scientific">Paradevosia tibetensis</name>
    <dbReference type="NCBI Taxonomy" id="1447062"/>
    <lineage>
        <taxon>Bacteria</taxon>
        <taxon>Pseudomonadati</taxon>
        <taxon>Pseudomonadota</taxon>
        <taxon>Alphaproteobacteria</taxon>
        <taxon>Hyphomicrobiales</taxon>
        <taxon>Devosiaceae</taxon>
        <taxon>Paradevosia</taxon>
    </lineage>
</organism>
<dbReference type="Pfam" id="PF03795">
    <property type="entry name" value="YCII"/>
    <property type="match status" value="1"/>
</dbReference>
<dbReference type="InterPro" id="IPR011008">
    <property type="entry name" value="Dimeric_a/b-barrel"/>
</dbReference>
<dbReference type="PANTHER" id="PTHR35174:SF3">
    <property type="entry name" value="BLL7171 PROTEIN"/>
    <property type="match status" value="1"/>
</dbReference>
<name>A0A5B9DMJ9_9HYPH</name>
<dbReference type="Proteomes" id="UP000321062">
    <property type="component" value="Chromosome"/>
</dbReference>
<keyword evidence="3" id="KW-1185">Reference proteome</keyword>
<dbReference type="RefSeq" id="WP_147655738.1">
    <property type="nucleotide sequence ID" value="NZ_BMFM01000001.1"/>
</dbReference>
<sequence>MKYLCIVYSDHDSEAPESPDSVSVKDACIEQDLALFKAGKLHMASPLKGPETSVVLKARDGRVLRTDGPFIETKEWIAGFMVIEAQDLDEAIDLAMSGPPVGILELRPILDEQHSKTGQDRSIFFNREDQP</sequence>
<protein>
    <submittedName>
        <fullName evidence="2">YciI family protein</fullName>
    </submittedName>
</protein>
<dbReference type="Gene3D" id="3.30.70.1060">
    <property type="entry name" value="Dimeric alpha+beta barrel"/>
    <property type="match status" value="1"/>
</dbReference>
<evidence type="ECO:0000313" key="3">
    <source>
        <dbReference type="Proteomes" id="UP000321062"/>
    </source>
</evidence>
<accession>A0A5B9DMJ9</accession>
<comment type="similarity">
    <text evidence="1">Belongs to the YciI family.</text>
</comment>
<dbReference type="InterPro" id="IPR005545">
    <property type="entry name" value="YCII"/>
</dbReference>
<dbReference type="PANTHER" id="PTHR35174">
    <property type="entry name" value="BLL7171 PROTEIN-RELATED"/>
    <property type="match status" value="1"/>
</dbReference>
<dbReference type="OrthoDB" id="9807535at2"/>
<evidence type="ECO:0000313" key="2">
    <source>
        <dbReference type="EMBL" id="QEE20202.1"/>
    </source>
</evidence>
<gene>
    <name evidence="2" type="ORF">FNA67_08435</name>
</gene>